<feature type="region of interest" description="Disordered" evidence="1">
    <location>
        <begin position="297"/>
        <end position="326"/>
    </location>
</feature>
<gene>
    <name evidence="3" type="ORF">CTAYLR_005156</name>
</gene>
<comment type="caution">
    <text evidence="3">The sequence shown here is derived from an EMBL/GenBank/DDBJ whole genome shotgun (WGS) entry which is preliminary data.</text>
</comment>
<accession>A0AAD7UMY4</accession>
<dbReference type="GO" id="GO:0031267">
    <property type="term" value="F:small GTPase binding"/>
    <property type="evidence" value="ECO:0007669"/>
    <property type="project" value="TreeGrafter"/>
</dbReference>
<evidence type="ECO:0000256" key="1">
    <source>
        <dbReference type="SAM" id="MobiDB-lite"/>
    </source>
</evidence>
<dbReference type="SMART" id="SM00164">
    <property type="entry name" value="TBC"/>
    <property type="match status" value="1"/>
</dbReference>
<dbReference type="EMBL" id="JAQMWT010000074">
    <property type="protein sequence ID" value="KAJ8611472.1"/>
    <property type="molecule type" value="Genomic_DNA"/>
</dbReference>
<organism evidence="3 4">
    <name type="scientific">Chrysophaeum taylorii</name>
    <dbReference type="NCBI Taxonomy" id="2483200"/>
    <lineage>
        <taxon>Eukaryota</taxon>
        <taxon>Sar</taxon>
        <taxon>Stramenopiles</taxon>
        <taxon>Ochrophyta</taxon>
        <taxon>Pelagophyceae</taxon>
        <taxon>Pelagomonadales</taxon>
        <taxon>Pelagomonadaceae</taxon>
        <taxon>Chrysophaeum</taxon>
    </lineage>
</organism>
<dbReference type="PANTHER" id="PTHR47219:SF9">
    <property type="entry name" value="GTPASE ACTIVATING PROTEIN AND CENTROSOME-ASSOCIATED, ISOFORM B"/>
    <property type="match status" value="1"/>
</dbReference>
<feature type="compositionally biased region" description="Basic residues" evidence="1">
    <location>
        <begin position="317"/>
        <end position="326"/>
    </location>
</feature>
<evidence type="ECO:0000313" key="3">
    <source>
        <dbReference type="EMBL" id="KAJ8611472.1"/>
    </source>
</evidence>
<dbReference type="PANTHER" id="PTHR47219">
    <property type="entry name" value="RAB GTPASE-ACTIVATING PROTEIN 1-LIKE"/>
    <property type="match status" value="1"/>
</dbReference>
<dbReference type="Pfam" id="PF00566">
    <property type="entry name" value="RabGAP-TBC"/>
    <property type="match status" value="1"/>
</dbReference>
<dbReference type="GO" id="GO:0005096">
    <property type="term" value="F:GTPase activator activity"/>
    <property type="evidence" value="ECO:0007669"/>
    <property type="project" value="TreeGrafter"/>
</dbReference>
<dbReference type="SUPFAM" id="SSF47923">
    <property type="entry name" value="Ypt/Rab-GAP domain of gyp1p"/>
    <property type="match status" value="2"/>
</dbReference>
<dbReference type="PROSITE" id="PS50086">
    <property type="entry name" value="TBC_RABGAP"/>
    <property type="match status" value="1"/>
</dbReference>
<protein>
    <recommendedName>
        <fullName evidence="2">Rab-GAP TBC domain-containing protein</fullName>
    </recommendedName>
</protein>
<dbReference type="Proteomes" id="UP001230188">
    <property type="component" value="Unassembled WGS sequence"/>
</dbReference>
<reference evidence="3" key="1">
    <citation type="submission" date="2023-01" db="EMBL/GenBank/DDBJ databases">
        <title>Metagenome sequencing of chrysophaentin producing Chrysophaeum taylorii.</title>
        <authorList>
            <person name="Davison J."/>
            <person name="Bewley C."/>
        </authorList>
    </citation>
    <scope>NUCLEOTIDE SEQUENCE</scope>
    <source>
        <strain evidence="3">NIES-1699</strain>
    </source>
</reference>
<evidence type="ECO:0000313" key="4">
    <source>
        <dbReference type="Proteomes" id="UP001230188"/>
    </source>
</evidence>
<dbReference type="AlphaFoldDB" id="A0AAD7UMY4"/>
<feature type="domain" description="Rab-GAP TBC" evidence="2">
    <location>
        <begin position="20"/>
        <end position="204"/>
    </location>
</feature>
<name>A0AAD7UMY4_9STRA</name>
<dbReference type="InterPro" id="IPR050302">
    <property type="entry name" value="Rab_GAP_TBC_domain"/>
</dbReference>
<dbReference type="Gene3D" id="1.10.8.270">
    <property type="entry name" value="putative rabgap domain of human tbc1 domain family member 14 like domains"/>
    <property type="match status" value="1"/>
</dbReference>
<dbReference type="InterPro" id="IPR035969">
    <property type="entry name" value="Rab-GAP_TBC_sf"/>
</dbReference>
<evidence type="ECO:0000259" key="2">
    <source>
        <dbReference type="PROSITE" id="PS50086"/>
    </source>
</evidence>
<dbReference type="Gene3D" id="1.10.472.80">
    <property type="entry name" value="Ypt/Rab-GAP domain of gyp1p, domain 3"/>
    <property type="match status" value="1"/>
</dbReference>
<dbReference type="InterPro" id="IPR000195">
    <property type="entry name" value="Rab-GAP-TBC_dom"/>
</dbReference>
<proteinExistence type="predicted"/>
<keyword evidence="4" id="KW-1185">Reference proteome</keyword>
<sequence>MWYDVLCEAERRGLEKDVGKLGALARGARWEDLVPKSSLERYKKSYGSTACDEDTEWRIFKDVPRTHLPEDSWFPFVFSQKQDTKPKLSRLLRAGASLFGYSQGMNFVAALILSEEYDEATAFALFAYLLQDLRMKLLYGRTLAAYLGAFSVALRTHAPEIHQTLKRLDFEPQLYAVEWFSTLFSVCLPRPLALAALDLAFARVTDAPLRFAVGILTSVPIDFETFEDIAMCFKKHIRAQASHHALFAMLDVETDAFRELQRAVDTPYGRGTCVDLRPDGFAVVDLGWGRAYVRRVPVQQPTTKADPNPLRPPARPPGHRRRRLSN</sequence>